<geneLocation type="plasmid" evidence="3 4">
    <name>pSCL4</name>
</geneLocation>
<evidence type="ECO:0000313" key="3">
    <source>
        <dbReference type="EMBL" id="EFG04181.2"/>
    </source>
</evidence>
<dbReference type="GO" id="GO:0032259">
    <property type="term" value="P:methylation"/>
    <property type="evidence" value="ECO:0007669"/>
    <property type="project" value="UniProtKB-KW"/>
</dbReference>
<dbReference type="RefSeq" id="WP_003963247.1">
    <property type="nucleotide sequence ID" value="NZ_CM000914.1"/>
</dbReference>
<sequence>MSATGVPSADEVAAYYDVMSPLLRLVWGDNFHFGYWEDENDDSGDEEAADRLTRLLIGKLAPGPGERVLDVGCGVGVPGLRLAELTGADVLGISVNREQVHEANRRAGEAGLQERARFAYADAMDLPHPDASFDAVFALEVFVHLDRPRALRECVRVLRPGGRLVLTDLLLRGEIAPELADGVHQGLTAQLLAPLPTFDDYRAMAGAAGLTVDELTDLTDRTHRTLLRIAASVDDHLQEIEERYGEQAGTIAAAMRSPLQLRPEFGYQFLLAHKPAAASASAS</sequence>
<proteinExistence type="predicted"/>
<dbReference type="InterPro" id="IPR050447">
    <property type="entry name" value="Erg6_SMT_methyltransf"/>
</dbReference>
<gene>
    <name evidence="3" type="ORF">SCLAV_p0694</name>
</gene>
<dbReference type="EMBL" id="CM000914">
    <property type="protein sequence ID" value="EFG04181.2"/>
    <property type="molecule type" value="Genomic_DNA"/>
</dbReference>
<keyword evidence="3" id="KW-0614">Plasmid</keyword>
<keyword evidence="3" id="KW-0489">Methyltransferase</keyword>
<feature type="domain" description="Methyltransferase type 11" evidence="2">
    <location>
        <begin position="69"/>
        <end position="166"/>
    </location>
</feature>
<keyword evidence="4" id="KW-1185">Reference proteome</keyword>
<dbReference type="PANTHER" id="PTHR44068:SF11">
    <property type="entry name" value="GERANYL DIPHOSPHATE 2-C-METHYLTRANSFERASE"/>
    <property type="match status" value="1"/>
</dbReference>
<dbReference type="Proteomes" id="UP000002357">
    <property type="component" value="Plasmid pSCL4"/>
</dbReference>
<dbReference type="eggNOG" id="COG2230">
    <property type="taxonomic scope" value="Bacteria"/>
</dbReference>
<evidence type="ECO:0000256" key="1">
    <source>
        <dbReference type="ARBA" id="ARBA00022679"/>
    </source>
</evidence>
<organism evidence="3 4">
    <name type="scientific">Streptomyces clavuligerus</name>
    <dbReference type="NCBI Taxonomy" id="1901"/>
    <lineage>
        <taxon>Bacteria</taxon>
        <taxon>Bacillati</taxon>
        <taxon>Actinomycetota</taxon>
        <taxon>Actinomycetes</taxon>
        <taxon>Kitasatosporales</taxon>
        <taxon>Streptomycetaceae</taxon>
        <taxon>Streptomyces</taxon>
    </lineage>
</organism>
<dbReference type="OrthoDB" id="9769602at2"/>
<dbReference type="SUPFAM" id="SSF53335">
    <property type="entry name" value="S-adenosyl-L-methionine-dependent methyltransferases"/>
    <property type="match status" value="1"/>
</dbReference>
<evidence type="ECO:0000259" key="2">
    <source>
        <dbReference type="Pfam" id="PF08241"/>
    </source>
</evidence>
<keyword evidence="1 3" id="KW-0808">Transferase</keyword>
<dbReference type="AlphaFoldDB" id="D5SJT8"/>
<dbReference type="Gene3D" id="3.40.50.150">
    <property type="entry name" value="Vaccinia Virus protein VP39"/>
    <property type="match status" value="1"/>
</dbReference>
<evidence type="ECO:0000313" key="4">
    <source>
        <dbReference type="Proteomes" id="UP000002357"/>
    </source>
</evidence>
<protein>
    <submittedName>
        <fullName evidence="3">Methyltransferase</fullName>
    </submittedName>
</protein>
<dbReference type="Pfam" id="PF08241">
    <property type="entry name" value="Methyltransf_11"/>
    <property type="match status" value="1"/>
</dbReference>
<name>D5SJT8_STRCL</name>
<reference evidence="3 4" key="1">
    <citation type="journal article" date="2010" name="Genome Biol. Evol.">
        <title>The sequence of a 1.8-mb bacterial linear plasmid reveals a rich evolutionary reservoir of secondary metabolic pathways.</title>
        <authorList>
            <person name="Medema M.H."/>
            <person name="Trefzer A."/>
            <person name="Kovalchuk A."/>
            <person name="van den Berg M."/>
            <person name="Mueller U."/>
            <person name="Heijne W."/>
            <person name="Wu L."/>
            <person name="Alam M.T."/>
            <person name="Ronning C.M."/>
            <person name="Nierman W.C."/>
            <person name="Bovenberg R.A.L."/>
            <person name="Breitling R."/>
            <person name="Takano E."/>
        </authorList>
    </citation>
    <scope>NUCLEOTIDE SEQUENCE [LARGE SCALE GENOMIC DNA]</scope>
    <source>
        <strain evidence="4">ATCC 27064 / DSM 738 / JCM 4710 / NBRC 13307 / NCIMB 12785 / NRRL 3585 / VKM Ac-602</strain>
        <plasmid evidence="3">pSCL4</plasmid>
    </source>
</reference>
<accession>D5SJT8</accession>
<dbReference type="CDD" id="cd02440">
    <property type="entry name" value="AdoMet_MTases"/>
    <property type="match status" value="1"/>
</dbReference>
<dbReference type="GO" id="GO:0008757">
    <property type="term" value="F:S-adenosylmethionine-dependent methyltransferase activity"/>
    <property type="evidence" value="ECO:0007669"/>
    <property type="project" value="InterPro"/>
</dbReference>
<dbReference type="InterPro" id="IPR013216">
    <property type="entry name" value="Methyltransf_11"/>
</dbReference>
<dbReference type="InterPro" id="IPR029063">
    <property type="entry name" value="SAM-dependent_MTases_sf"/>
</dbReference>
<dbReference type="GeneID" id="93733815"/>
<dbReference type="PANTHER" id="PTHR44068">
    <property type="entry name" value="ZGC:194242"/>
    <property type="match status" value="1"/>
</dbReference>